<dbReference type="EMBL" id="JAGIOI010000001">
    <property type="protein sequence ID" value="MBP2414487.1"/>
    <property type="molecule type" value="Genomic_DNA"/>
</dbReference>
<organism evidence="2 3">
    <name type="scientific">Arthrobacter stackebrandtii</name>
    <dbReference type="NCBI Taxonomy" id="272161"/>
    <lineage>
        <taxon>Bacteria</taxon>
        <taxon>Bacillati</taxon>
        <taxon>Actinomycetota</taxon>
        <taxon>Actinomycetes</taxon>
        <taxon>Micrococcales</taxon>
        <taxon>Micrococcaceae</taxon>
        <taxon>Arthrobacter</taxon>
    </lineage>
</organism>
<dbReference type="PANTHER" id="PTHR34202:SF1">
    <property type="entry name" value="UPF0548 PROTEIN"/>
    <property type="match status" value="1"/>
</dbReference>
<evidence type="ECO:0000259" key="1">
    <source>
        <dbReference type="Pfam" id="PF09348"/>
    </source>
</evidence>
<comment type="caution">
    <text evidence="2">The sequence shown here is derived from an EMBL/GenBank/DDBJ whole genome shotgun (WGS) entry which is preliminary data.</text>
</comment>
<dbReference type="RefSeq" id="WP_245346584.1">
    <property type="nucleotide sequence ID" value="NZ_JAGIOI010000001.1"/>
</dbReference>
<sequence length="536" mass="58666">MTQTPARPDPAALNADALLAGPRGRRLCLELAGMAALAASADPDQSDFGTARFYASYNLDPGRGQSVKVFGPGSDAGLPTPSPDEVASLLDTVPLPEFTEAELLTALGATVDNARYWQPPDGDDMLAASAPMSRALRRFAQALAASPLTQWWNAPMDTDAQWSVEFTMDPPRPAAQPKTAAQALDEWRAGIIAEERSAATDRPSDPTANFGGTWWSRPPWELPKSTREMPGQGALGLYLVEDRMNEEEAVAQRLTIPDGARIFEINSPGDWAQLCREHPLDVTASRRHDWYQATGRIGDWAMPDWSAFKDKYDGVHLTVGGYLATAGVAIPVDGACSSVLAGWDPDATFWFRDVAAEAESVQRWARVQDDPAWSPLGAGPRSLTAPARSSWTWDREGWSESVRLGAGEELWQRVRSDVLQWKVKTRSGFTVDTPGPVAEGQRLNVTAAFLGVRVLEPVEVVAVVDEADRAGFAYRTLPGHPVSGEEAFIVHRVGDEVHLTIRSLTRAAPQQPWRALFPVLKVVQRRVRRRYLRALC</sequence>
<name>A0ABS4Z0A1_9MICC</name>
<protein>
    <submittedName>
        <fullName evidence="2">Uncharacterized protein (UPF0548 family)</fullName>
    </submittedName>
</protein>
<gene>
    <name evidence="2" type="ORF">JOF48_003286</name>
</gene>
<reference evidence="2 3" key="1">
    <citation type="submission" date="2021-03" db="EMBL/GenBank/DDBJ databases">
        <title>Sequencing the genomes of 1000 actinobacteria strains.</title>
        <authorList>
            <person name="Klenk H.-P."/>
        </authorList>
    </citation>
    <scope>NUCLEOTIDE SEQUENCE [LARGE SCALE GENOMIC DNA]</scope>
    <source>
        <strain evidence="2 3">DSM 16005</strain>
    </source>
</reference>
<dbReference type="InterPro" id="IPR018960">
    <property type="entry name" value="DUF1990"/>
</dbReference>
<dbReference type="PANTHER" id="PTHR34202">
    <property type="entry name" value="UPF0548 PROTEIN"/>
    <property type="match status" value="1"/>
</dbReference>
<dbReference type="Proteomes" id="UP000711614">
    <property type="component" value="Unassembled WGS sequence"/>
</dbReference>
<accession>A0ABS4Z0A1</accession>
<dbReference type="Pfam" id="PF09348">
    <property type="entry name" value="DUF1990"/>
    <property type="match status" value="1"/>
</dbReference>
<evidence type="ECO:0000313" key="2">
    <source>
        <dbReference type="EMBL" id="MBP2414487.1"/>
    </source>
</evidence>
<feature type="domain" description="DUF1990" evidence="1">
    <location>
        <begin position="400"/>
        <end position="534"/>
    </location>
</feature>
<proteinExistence type="predicted"/>
<evidence type="ECO:0000313" key="3">
    <source>
        <dbReference type="Proteomes" id="UP000711614"/>
    </source>
</evidence>
<keyword evidence="3" id="KW-1185">Reference proteome</keyword>